<dbReference type="InterPro" id="IPR039659">
    <property type="entry name" value="SPT5"/>
</dbReference>
<feature type="compositionally biased region" description="Basic and acidic residues" evidence="1">
    <location>
        <begin position="453"/>
        <end position="465"/>
    </location>
</feature>
<feature type="compositionally biased region" description="Gly residues" evidence="1">
    <location>
        <begin position="436"/>
        <end position="448"/>
    </location>
</feature>
<dbReference type="GO" id="GO:0032044">
    <property type="term" value="C:DSIF complex"/>
    <property type="evidence" value="ECO:0007669"/>
    <property type="project" value="TreeGrafter"/>
</dbReference>
<keyword evidence="4" id="KW-1185">Reference proteome</keyword>
<reference evidence="3" key="1">
    <citation type="submission" date="2021-03" db="EMBL/GenBank/DDBJ databases">
        <authorList>
            <person name="Li Z."/>
            <person name="Yang C."/>
        </authorList>
    </citation>
    <scope>NUCLEOTIDE SEQUENCE</scope>
    <source>
        <strain evidence="3">Dzin_1.0</strain>
        <tissue evidence="3">Leaf</tissue>
    </source>
</reference>
<dbReference type="GO" id="GO:0003729">
    <property type="term" value="F:mRNA binding"/>
    <property type="evidence" value="ECO:0007669"/>
    <property type="project" value="TreeGrafter"/>
</dbReference>
<accession>A0A9D5H4P3</accession>
<dbReference type="GO" id="GO:0032784">
    <property type="term" value="P:regulation of DNA-templated transcription elongation"/>
    <property type="evidence" value="ECO:0007669"/>
    <property type="project" value="InterPro"/>
</dbReference>
<dbReference type="Proteomes" id="UP001085076">
    <property type="component" value="Miscellaneous, Linkage group lg09"/>
</dbReference>
<gene>
    <name evidence="3" type="ORF">J5N97_028258</name>
</gene>
<feature type="region of interest" description="Disordered" evidence="1">
    <location>
        <begin position="345"/>
        <end position="414"/>
    </location>
</feature>
<dbReference type="InterPro" id="IPR057936">
    <property type="entry name" value="KOWx_Spt5"/>
</dbReference>
<dbReference type="EMBL" id="JAGGNH010000009">
    <property type="protein sequence ID" value="KAJ0963136.1"/>
    <property type="molecule type" value="Genomic_DNA"/>
</dbReference>
<dbReference type="OrthoDB" id="28901at2759"/>
<evidence type="ECO:0000259" key="2">
    <source>
        <dbReference type="Pfam" id="PF23037"/>
    </source>
</evidence>
<dbReference type="GO" id="GO:0006357">
    <property type="term" value="P:regulation of transcription by RNA polymerase II"/>
    <property type="evidence" value="ECO:0007669"/>
    <property type="project" value="InterPro"/>
</dbReference>
<sequence length="527" mass="57271">MSFDGLMLKDGFVYKKVSIGSLVCWGVQPSKAELLNFSESNKDEAEDLDWISSVYSGRRKIKVVEASHQTSNDKQGNGYDLYDLVLFGRKDFGVIIALEKDSYRILKGGMGSPEVVTVKQQEIKNSCVDKMFTALDRGKKTVYINDVVKVLRGLLEGEKSCSSFYPLPPTTLDGEEDNGDTFDENMLAVPNLRRDEPAATSLGSLGAQDRKVTDQEPGAGLWDSKIIFGSVGGACDSSRDNDCWDKSIGPKCDSSNGWEKDKLSTGDAGGSWGTESFAKTKELVLSDNQTGNWDTIRTTAGSVDGWGGISEKGKGISLEQGSCWTSTAAEVCNDKYDAWDAKGTSMGKNEDAWTKVGPHGKDVDDGKGWGKSLDNPSQRSRWNNEDNKESGRNNQNTWEKPTFEGGQFGRGRGEGKMLIVGSWDKKMGFNGERGSSWGGRRGGNGEFGGVEDEGSKWNQQKDYDGSKGPSWGRGRGRYGGRGNRDQNDSWNGVGESGGWRSSGGRGRGRNEGNNMDNEDASLAGSRS</sequence>
<feature type="region of interest" description="Disordered" evidence="1">
    <location>
        <begin position="426"/>
        <end position="527"/>
    </location>
</feature>
<feature type="compositionally biased region" description="Basic and acidic residues" evidence="1">
    <location>
        <begin position="348"/>
        <end position="368"/>
    </location>
</feature>
<evidence type="ECO:0000256" key="1">
    <source>
        <dbReference type="SAM" id="MobiDB-lite"/>
    </source>
</evidence>
<dbReference type="GO" id="GO:0006368">
    <property type="term" value="P:transcription elongation by RNA polymerase II"/>
    <property type="evidence" value="ECO:0007669"/>
    <property type="project" value="TreeGrafter"/>
</dbReference>
<feature type="compositionally biased region" description="Gly residues" evidence="1">
    <location>
        <begin position="471"/>
        <end position="481"/>
    </location>
</feature>
<feature type="domain" description="Spt5 KOWx" evidence="2">
    <location>
        <begin position="76"/>
        <end position="125"/>
    </location>
</feature>
<proteinExistence type="predicted"/>
<dbReference type="Pfam" id="PF23037">
    <property type="entry name" value="KOWx_SPT5"/>
    <property type="match status" value="1"/>
</dbReference>
<protein>
    <recommendedName>
        <fullName evidence="2">Spt5 KOWx domain-containing protein</fullName>
    </recommendedName>
</protein>
<evidence type="ECO:0000313" key="4">
    <source>
        <dbReference type="Proteomes" id="UP001085076"/>
    </source>
</evidence>
<organism evidence="3 4">
    <name type="scientific">Dioscorea zingiberensis</name>
    <dbReference type="NCBI Taxonomy" id="325984"/>
    <lineage>
        <taxon>Eukaryota</taxon>
        <taxon>Viridiplantae</taxon>
        <taxon>Streptophyta</taxon>
        <taxon>Embryophyta</taxon>
        <taxon>Tracheophyta</taxon>
        <taxon>Spermatophyta</taxon>
        <taxon>Magnoliopsida</taxon>
        <taxon>Liliopsida</taxon>
        <taxon>Dioscoreales</taxon>
        <taxon>Dioscoreaceae</taxon>
        <taxon>Dioscorea</taxon>
    </lineage>
</organism>
<feature type="compositionally biased region" description="Basic and acidic residues" evidence="1">
    <location>
        <begin position="382"/>
        <end position="391"/>
    </location>
</feature>
<comment type="caution">
    <text evidence="3">The sequence shown here is derived from an EMBL/GenBank/DDBJ whole genome shotgun (WGS) entry which is preliminary data.</text>
</comment>
<evidence type="ECO:0000313" key="3">
    <source>
        <dbReference type="EMBL" id="KAJ0963136.1"/>
    </source>
</evidence>
<name>A0A9D5H4P3_9LILI</name>
<feature type="compositionally biased region" description="Gly residues" evidence="1">
    <location>
        <begin position="494"/>
        <end position="505"/>
    </location>
</feature>
<dbReference type="AlphaFoldDB" id="A0A9D5H4P3"/>
<dbReference type="PANTHER" id="PTHR11125:SF8">
    <property type="entry name" value="PROTEIN RNA-DIRECTED DNA METHYLATION 3"/>
    <property type="match status" value="1"/>
</dbReference>
<reference evidence="3" key="2">
    <citation type="journal article" date="2022" name="Hortic Res">
        <title>The genome of Dioscorea zingiberensis sheds light on the biosynthesis, origin and evolution of the medicinally important diosgenin saponins.</title>
        <authorList>
            <person name="Li Y."/>
            <person name="Tan C."/>
            <person name="Li Z."/>
            <person name="Guo J."/>
            <person name="Li S."/>
            <person name="Chen X."/>
            <person name="Wang C."/>
            <person name="Dai X."/>
            <person name="Yang H."/>
            <person name="Song W."/>
            <person name="Hou L."/>
            <person name="Xu J."/>
            <person name="Tong Z."/>
            <person name="Xu A."/>
            <person name="Yuan X."/>
            <person name="Wang W."/>
            <person name="Yang Q."/>
            <person name="Chen L."/>
            <person name="Sun Z."/>
            <person name="Wang K."/>
            <person name="Pan B."/>
            <person name="Chen J."/>
            <person name="Bao Y."/>
            <person name="Liu F."/>
            <person name="Qi X."/>
            <person name="Gang D.R."/>
            <person name="Wen J."/>
            <person name="Li J."/>
        </authorList>
    </citation>
    <scope>NUCLEOTIDE SEQUENCE</scope>
    <source>
        <strain evidence="3">Dzin_1.0</strain>
    </source>
</reference>
<dbReference type="PANTHER" id="PTHR11125">
    <property type="entry name" value="SUPPRESSOR OF TY 5"/>
    <property type="match status" value="1"/>
</dbReference>